<organism evidence="2 3">
    <name type="scientific">Nephila pilipes</name>
    <name type="common">Giant wood spider</name>
    <name type="synonym">Nephila maculata</name>
    <dbReference type="NCBI Taxonomy" id="299642"/>
    <lineage>
        <taxon>Eukaryota</taxon>
        <taxon>Metazoa</taxon>
        <taxon>Ecdysozoa</taxon>
        <taxon>Arthropoda</taxon>
        <taxon>Chelicerata</taxon>
        <taxon>Arachnida</taxon>
        <taxon>Araneae</taxon>
        <taxon>Araneomorphae</taxon>
        <taxon>Entelegynae</taxon>
        <taxon>Araneoidea</taxon>
        <taxon>Nephilidae</taxon>
        <taxon>Nephila</taxon>
    </lineage>
</organism>
<reference evidence="2" key="1">
    <citation type="submission" date="2020-08" db="EMBL/GenBank/DDBJ databases">
        <title>Multicomponent nature underlies the extraordinary mechanical properties of spider dragline silk.</title>
        <authorList>
            <person name="Kono N."/>
            <person name="Nakamura H."/>
            <person name="Mori M."/>
            <person name="Yoshida Y."/>
            <person name="Ohtoshi R."/>
            <person name="Malay A.D."/>
            <person name="Moran D.A.P."/>
            <person name="Tomita M."/>
            <person name="Numata K."/>
            <person name="Arakawa K."/>
        </authorList>
    </citation>
    <scope>NUCLEOTIDE SEQUENCE</scope>
</reference>
<gene>
    <name evidence="2" type="ORF">NPIL_441621</name>
</gene>
<feature type="compositionally biased region" description="Polar residues" evidence="1">
    <location>
        <begin position="27"/>
        <end position="38"/>
    </location>
</feature>
<name>A0A8X6N048_NEPPI</name>
<comment type="caution">
    <text evidence="2">The sequence shown here is derived from an EMBL/GenBank/DDBJ whole genome shotgun (WGS) entry which is preliminary data.</text>
</comment>
<dbReference type="OrthoDB" id="1728974at2759"/>
<evidence type="ECO:0000256" key="1">
    <source>
        <dbReference type="SAM" id="MobiDB-lite"/>
    </source>
</evidence>
<evidence type="ECO:0000313" key="2">
    <source>
        <dbReference type="EMBL" id="GFS87393.1"/>
    </source>
</evidence>
<feature type="compositionally biased region" description="Basic and acidic residues" evidence="1">
    <location>
        <begin position="41"/>
        <end position="76"/>
    </location>
</feature>
<accession>A0A8X6N048</accession>
<keyword evidence="3" id="KW-1185">Reference proteome</keyword>
<dbReference type="Proteomes" id="UP000887013">
    <property type="component" value="Unassembled WGS sequence"/>
</dbReference>
<dbReference type="EMBL" id="BMAW01004176">
    <property type="protein sequence ID" value="GFS87393.1"/>
    <property type="molecule type" value="Genomic_DNA"/>
</dbReference>
<protein>
    <submittedName>
        <fullName evidence="2">Uncharacterized protein</fullName>
    </submittedName>
</protein>
<proteinExistence type="predicted"/>
<evidence type="ECO:0000313" key="3">
    <source>
        <dbReference type="Proteomes" id="UP000887013"/>
    </source>
</evidence>
<dbReference type="AlphaFoldDB" id="A0A8X6N048"/>
<feature type="region of interest" description="Disordered" evidence="1">
    <location>
        <begin position="25"/>
        <end position="76"/>
    </location>
</feature>
<sequence length="76" mass="8863">MPLKKSDLNYVRSRETLLKCVERGLQSAEQKTARNASQRIRLAESRAGESQQQRDERLRQTIERTRVAPEQHKATE</sequence>